<dbReference type="EMBL" id="JBEDNW010000002">
    <property type="protein sequence ID" value="MEZ3166374.1"/>
    <property type="molecule type" value="Genomic_DNA"/>
</dbReference>
<evidence type="ECO:0000313" key="4">
    <source>
        <dbReference type="Proteomes" id="UP001501425"/>
    </source>
</evidence>
<organism evidence="2 4">
    <name type="scientific">Halorubrum ejinorense</name>
    <dbReference type="NCBI Taxonomy" id="425309"/>
    <lineage>
        <taxon>Archaea</taxon>
        <taxon>Methanobacteriati</taxon>
        <taxon>Methanobacteriota</taxon>
        <taxon>Stenosarchaea group</taxon>
        <taxon>Halobacteria</taxon>
        <taxon>Halobacteriales</taxon>
        <taxon>Haloferacaceae</taxon>
        <taxon>Halorubrum</taxon>
    </lineage>
</organism>
<dbReference type="AlphaFoldDB" id="A0AAV3SWS5"/>
<dbReference type="RefSeq" id="WP_343780418.1">
    <property type="nucleotide sequence ID" value="NZ_BAAADQ010000015.1"/>
</dbReference>
<reference evidence="2" key="1">
    <citation type="journal article" date="2014" name="Int. J. Syst. Evol. Microbiol.">
        <title>Complete genome sequence of Corynebacterium casei LMG S-19264T (=DSM 44701T), isolated from a smear-ripened cheese.</title>
        <authorList>
            <consortium name="US DOE Joint Genome Institute (JGI-PGF)"/>
            <person name="Walter F."/>
            <person name="Albersmeier A."/>
            <person name="Kalinowski J."/>
            <person name="Ruckert C."/>
        </authorList>
    </citation>
    <scope>NUCLEOTIDE SEQUENCE</scope>
    <source>
        <strain evidence="2">JCM 14265</strain>
    </source>
</reference>
<evidence type="ECO:0000313" key="3">
    <source>
        <dbReference type="EMBL" id="MEZ3166374.1"/>
    </source>
</evidence>
<keyword evidence="5" id="KW-1185">Reference proteome</keyword>
<dbReference type="InterPro" id="IPR058782">
    <property type="entry name" value="GIY_YIG_3"/>
</dbReference>
<reference evidence="2" key="2">
    <citation type="submission" date="2023-12" db="EMBL/GenBank/DDBJ databases">
        <authorList>
            <person name="Sun Q."/>
            <person name="Inoue M."/>
        </authorList>
    </citation>
    <scope>NUCLEOTIDE SEQUENCE</scope>
    <source>
        <strain evidence="2">JCM 14265</strain>
    </source>
</reference>
<sequence length="236" mass="26494">MSRASDLDRLYDLLDRLESNVGGRRRLEECTGHMDWPDRGVYFFFATDETRDATDQLRLTRVGTHAVSAGSGTTLWNRLRTHRGANRGSYEGGGNHRGSVFRKHVGRAMIERDGLGDEHPHWGTGSTADRERRLGELEHERRVSEYVRDLPFLWVDIDDEPGPESDRAAVERNAIALVSNYGKEAIDCRGDGWLGRDSPRREIGESGLWNIDHVDEGYDAAFLDRLAGAVSETAGL</sequence>
<protein>
    <recommendedName>
        <fullName evidence="1">GIY-YIG domain-containing protein</fullName>
    </recommendedName>
</protein>
<dbReference type="Pfam" id="PF26468">
    <property type="entry name" value="GIY_YIG_3"/>
    <property type="match status" value="1"/>
</dbReference>
<evidence type="ECO:0000259" key="1">
    <source>
        <dbReference type="Pfam" id="PF26468"/>
    </source>
</evidence>
<evidence type="ECO:0000313" key="2">
    <source>
        <dbReference type="EMBL" id="GAA0552748.1"/>
    </source>
</evidence>
<feature type="domain" description="GIY-YIG" evidence="1">
    <location>
        <begin position="1"/>
        <end position="233"/>
    </location>
</feature>
<gene>
    <name evidence="3" type="ORF">ABNG02_03400</name>
    <name evidence="2" type="ORF">GCM10008994_29690</name>
</gene>
<reference evidence="3 5" key="3">
    <citation type="submission" date="2024-06" db="EMBL/GenBank/DDBJ databases">
        <title>Halorubrum miltondacostae sp. nov., a potential PHA producer isolated from an inland solar saltern in Rio Maior, Portugal.</title>
        <authorList>
            <person name="Albuquerque L."/>
            <person name="Viver T."/>
            <person name="Barroso C."/>
            <person name="Claudino R."/>
            <person name="Galvan M."/>
            <person name="Simoes G."/>
            <person name="Lobo Da Cunha A."/>
            <person name="Egas C."/>
        </authorList>
    </citation>
    <scope>NUCLEOTIDE SEQUENCE [LARGE SCALE GENOMIC DNA]</scope>
    <source>
        <strain evidence="3 5">DSM 18646</strain>
    </source>
</reference>
<accession>A0AAV3SWS5</accession>
<name>A0AAV3SWS5_9EURY</name>
<evidence type="ECO:0000313" key="5">
    <source>
        <dbReference type="Proteomes" id="UP001567571"/>
    </source>
</evidence>
<dbReference type="Proteomes" id="UP001501425">
    <property type="component" value="Unassembled WGS sequence"/>
</dbReference>
<dbReference type="EMBL" id="BAAADQ010000015">
    <property type="protein sequence ID" value="GAA0552748.1"/>
    <property type="molecule type" value="Genomic_DNA"/>
</dbReference>
<proteinExistence type="predicted"/>
<dbReference type="Proteomes" id="UP001567571">
    <property type="component" value="Unassembled WGS sequence"/>
</dbReference>
<comment type="caution">
    <text evidence="2">The sequence shown here is derived from an EMBL/GenBank/DDBJ whole genome shotgun (WGS) entry which is preliminary data.</text>
</comment>